<dbReference type="InterPro" id="IPR036291">
    <property type="entry name" value="NAD(P)-bd_dom_sf"/>
</dbReference>
<dbReference type="GO" id="GO:0000166">
    <property type="term" value="F:nucleotide binding"/>
    <property type="evidence" value="ECO:0007669"/>
    <property type="project" value="InterPro"/>
</dbReference>
<dbReference type="PANTHER" id="PTHR43818:SF7">
    <property type="entry name" value="DEHYDROGENASE"/>
    <property type="match status" value="1"/>
</dbReference>
<feature type="domain" description="Gfo/Idh/MocA-like oxidoreductase N-terminal" evidence="1">
    <location>
        <begin position="2"/>
        <end position="111"/>
    </location>
</feature>
<protein>
    <submittedName>
        <fullName evidence="2">D-galactose 1-dehydrogenase</fullName>
    </submittedName>
</protein>
<comment type="caution">
    <text evidence="2">The sequence shown here is derived from an EMBL/GenBank/DDBJ whole genome shotgun (WGS) entry which is preliminary data.</text>
</comment>
<evidence type="ECO:0000259" key="1">
    <source>
        <dbReference type="Pfam" id="PF01408"/>
    </source>
</evidence>
<dbReference type="Gene3D" id="3.30.360.10">
    <property type="entry name" value="Dihydrodipicolinate Reductase, domain 2"/>
    <property type="match status" value="1"/>
</dbReference>
<reference evidence="2 3" key="1">
    <citation type="submission" date="2018-11" db="EMBL/GenBank/DDBJ databases">
        <title>Genomic Encyclopedia of Type Strains, Phase IV (KMG-IV): sequencing the most valuable type-strain genomes for metagenomic binning, comparative biology and taxonomic classification.</title>
        <authorList>
            <person name="Goeker M."/>
        </authorList>
    </citation>
    <scope>NUCLEOTIDE SEQUENCE [LARGE SCALE GENOMIC DNA]</scope>
    <source>
        <strain evidence="2 3">DSM 104731</strain>
    </source>
</reference>
<gene>
    <name evidence="2" type="ORF">EDD53_1270</name>
</gene>
<dbReference type="InterPro" id="IPR050463">
    <property type="entry name" value="Gfo/Idh/MocA_oxidrdct_glycsds"/>
</dbReference>
<dbReference type="PANTHER" id="PTHR43818">
    <property type="entry name" value="BCDNA.GH03377"/>
    <property type="match status" value="1"/>
</dbReference>
<dbReference type="Pfam" id="PF01408">
    <property type="entry name" value="GFO_IDH_MocA"/>
    <property type="match status" value="1"/>
</dbReference>
<organism evidence="2 3">
    <name type="scientific">Pacificibacter maritimus</name>
    <dbReference type="NCBI Taxonomy" id="762213"/>
    <lineage>
        <taxon>Bacteria</taxon>
        <taxon>Pseudomonadati</taxon>
        <taxon>Pseudomonadota</taxon>
        <taxon>Alphaproteobacteria</taxon>
        <taxon>Rhodobacterales</taxon>
        <taxon>Roseobacteraceae</taxon>
        <taxon>Pacificibacter</taxon>
    </lineage>
</organism>
<proteinExistence type="predicted"/>
<dbReference type="OrthoDB" id="9813657at2"/>
<dbReference type="Gene3D" id="3.40.50.720">
    <property type="entry name" value="NAD(P)-binding Rossmann-like Domain"/>
    <property type="match status" value="1"/>
</dbReference>
<evidence type="ECO:0000313" key="2">
    <source>
        <dbReference type="EMBL" id="RPE72127.1"/>
    </source>
</evidence>
<sequence>MEIALVGIGEIAKAQHIPSIAASPNWKLAATVSRFANLHDVPNFTDFDEMLSACPNIRVVSLCTPPVPRFNYALAALKAGRHVMLEKPPGATLSECQTLLDVAKDQGVTLFSTWHSREAVMVQSAKEWLAGAIVHDLQIIWKEDVRRWHPDQEWIWEPGGMGVLDPGINALSILTEILPDPIHIRAARLDVPEGRQTPIAAFLEFAHPHGATVTADLDWRQTGPQTWDIKAQTDKGTLHLSQGGAVLEINGAPVNAPHNHGEYLCLYTKMANLVAKGECDVDLAPLRHVADAFMLGHRATTDPFDW</sequence>
<dbReference type="SUPFAM" id="SSF51735">
    <property type="entry name" value="NAD(P)-binding Rossmann-fold domains"/>
    <property type="match status" value="1"/>
</dbReference>
<keyword evidence="3" id="KW-1185">Reference proteome</keyword>
<accession>A0A3N4V4U0</accession>
<dbReference type="AlphaFoldDB" id="A0A3N4V4U0"/>
<dbReference type="InterPro" id="IPR000683">
    <property type="entry name" value="Gfo/Idh/MocA-like_OxRdtase_N"/>
</dbReference>
<dbReference type="Proteomes" id="UP000269689">
    <property type="component" value="Unassembled WGS sequence"/>
</dbReference>
<dbReference type="EMBL" id="RKQK01000001">
    <property type="protein sequence ID" value="RPE72127.1"/>
    <property type="molecule type" value="Genomic_DNA"/>
</dbReference>
<name>A0A3N4V4U0_9RHOB</name>
<dbReference type="RefSeq" id="WP_123792272.1">
    <property type="nucleotide sequence ID" value="NZ_RKQK01000001.1"/>
</dbReference>
<evidence type="ECO:0000313" key="3">
    <source>
        <dbReference type="Proteomes" id="UP000269689"/>
    </source>
</evidence>